<feature type="compositionally biased region" description="Acidic residues" evidence="1">
    <location>
        <begin position="219"/>
        <end position="229"/>
    </location>
</feature>
<dbReference type="EMBL" id="BARS01049027">
    <property type="protein sequence ID" value="GAG29111.1"/>
    <property type="molecule type" value="Genomic_DNA"/>
</dbReference>
<name>X0XWG6_9ZZZZ</name>
<accession>X0XWG6</accession>
<feature type="non-terminal residue" evidence="2">
    <location>
        <position position="1"/>
    </location>
</feature>
<feature type="compositionally biased region" description="Basic and acidic residues" evidence="1">
    <location>
        <begin position="230"/>
        <end position="241"/>
    </location>
</feature>
<feature type="non-terminal residue" evidence="2">
    <location>
        <position position="241"/>
    </location>
</feature>
<reference evidence="2" key="1">
    <citation type="journal article" date="2014" name="Front. Microbiol.">
        <title>High frequency of phylogenetically diverse reductive dehalogenase-homologous genes in deep subseafloor sedimentary metagenomes.</title>
        <authorList>
            <person name="Kawai M."/>
            <person name="Futagami T."/>
            <person name="Toyoda A."/>
            <person name="Takaki Y."/>
            <person name="Nishi S."/>
            <person name="Hori S."/>
            <person name="Arai W."/>
            <person name="Tsubouchi T."/>
            <person name="Morono Y."/>
            <person name="Uchiyama I."/>
            <person name="Ito T."/>
            <person name="Fujiyama A."/>
            <person name="Inagaki F."/>
            <person name="Takami H."/>
        </authorList>
    </citation>
    <scope>NUCLEOTIDE SEQUENCE</scope>
    <source>
        <strain evidence="2">Expedition CK06-06</strain>
    </source>
</reference>
<feature type="region of interest" description="Disordered" evidence="1">
    <location>
        <begin position="216"/>
        <end position="241"/>
    </location>
</feature>
<proteinExistence type="predicted"/>
<evidence type="ECO:0000256" key="1">
    <source>
        <dbReference type="SAM" id="MobiDB-lite"/>
    </source>
</evidence>
<evidence type="ECO:0000313" key="2">
    <source>
        <dbReference type="EMBL" id="GAG29111.1"/>
    </source>
</evidence>
<organism evidence="2">
    <name type="scientific">marine sediment metagenome</name>
    <dbReference type="NCBI Taxonomy" id="412755"/>
    <lineage>
        <taxon>unclassified sequences</taxon>
        <taxon>metagenomes</taxon>
        <taxon>ecological metagenomes</taxon>
    </lineage>
</organism>
<sequence>ESYLREIDETEFLRRHQCSPRTLAAFEKSEHPDDWRDLMRLYLVRRTRTFIQNNYAKTDESNGRRYLQFPDGRRSYFPTRTPRTVPFQTDDKDPNDQYACLYSDSVVDTINDLALPRYGLGNYEVNTPEHPPTQKEAEALRDLSRAGKRLMGFCRTNLFKRLESSGMAFIQSVERHILRNFIFLHAIENNLELPIGSQGAELLDTRQRDEDVNRFGADMFEDETGNEDNDNSREEMRQFDE</sequence>
<dbReference type="AlphaFoldDB" id="X0XWG6"/>
<protein>
    <submittedName>
        <fullName evidence="2">Uncharacterized protein</fullName>
    </submittedName>
</protein>
<gene>
    <name evidence="2" type="ORF">S01H1_73377</name>
</gene>
<comment type="caution">
    <text evidence="2">The sequence shown here is derived from an EMBL/GenBank/DDBJ whole genome shotgun (WGS) entry which is preliminary data.</text>
</comment>